<dbReference type="AlphaFoldDB" id="A0AAV7SR27"/>
<organism evidence="1 2">
    <name type="scientific">Pleurodeles waltl</name>
    <name type="common">Iberian ribbed newt</name>
    <dbReference type="NCBI Taxonomy" id="8319"/>
    <lineage>
        <taxon>Eukaryota</taxon>
        <taxon>Metazoa</taxon>
        <taxon>Chordata</taxon>
        <taxon>Craniata</taxon>
        <taxon>Vertebrata</taxon>
        <taxon>Euteleostomi</taxon>
        <taxon>Amphibia</taxon>
        <taxon>Batrachia</taxon>
        <taxon>Caudata</taxon>
        <taxon>Salamandroidea</taxon>
        <taxon>Salamandridae</taxon>
        <taxon>Pleurodelinae</taxon>
        <taxon>Pleurodeles</taxon>
    </lineage>
</organism>
<sequence length="104" mass="11958">MAFTRLCHPSRDEPHVCRRVILQKDGTSQASPVGDYIKSTVEIWGIVPFQINTRRVKHTAAYKRMCIVGAPEKTAVKKKRVSQMVNIEFKEQGHTIAYQRVCRM</sequence>
<dbReference type="EMBL" id="JANPWB010000008">
    <property type="protein sequence ID" value="KAJ1166579.1"/>
    <property type="molecule type" value="Genomic_DNA"/>
</dbReference>
<comment type="caution">
    <text evidence="1">The sequence shown here is derived from an EMBL/GenBank/DDBJ whole genome shotgun (WGS) entry which is preliminary data.</text>
</comment>
<dbReference type="Proteomes" id="UP001066276">
    <property type="component" value="Chromosome 4_2"/>
</dbReference>
<evidence type="ECO:0000313" key="2">
    <source>
        <dbReference type="Proteomes" id="UP001066276"/>
    </source>
</evidence>
<proteinExistence type="predicted"/>
<keyword evidence="2" id="KW-1185">Reference proteome</keyword>
<accession>A0AAV7SR27</accession>
<name>A0AAV7SR27_PLEWA</name>
<evidence type="ECO:0000313" key="1">
    <source>
        <dbReference type="EMBL" id="KAJ1166579.1"/>
    </source>
</evidence>
<protein>
    <submittedName>
        <fullName evidence="1">Uncharacterized protein</fullName>
    </submittedName>
</protein>
<gene>
    <name evidence="1" type="ORF">NDU88_006978</name>
</gene>
<reference evidence="1" key="1">
    <citation type="journal article" date="2022" name="bioRxiv">
        <title>Sequencing and chromosome-scale assembly of the giantPleurodeles waltlgenome.</title>
        <authorList>
            <person name="Brown T."/>
            <person name="Elewa A."/>
            <person name="Iarovenko S."/>
            <person name="Subramanian E."/>
            <person name="Araus A.J."/>
            <person name="Petzold A."/>
            <person name="Susuki M."/>
            <person name="Suzuki K.-i.T."/>
            <person name="Hayashi T."/>
            <person name="Toyoda A."/>
            <person name="Oliveira C."/>
            <person name="Osipova E."/>
            <person name="Leigh N.D."/>
            <person name="Simon A."/>
            <person name="Yun M.H."/>
        </authorList>
    </citation>
    <scope>NUCLEOTIDE SEQUENCE</scope>
    <source>
        <strain evidence="1">20211129_DDA</strain>
        <tissue evidence="1">Liver</tissue>
    </source>
</reference>